<feature type="transmembrane region" description="Helical" evidence="2">
    <location>
        <begin position="469"/>
        <end position="490"/>
    </location>
</feature>
<keyword evidence="2" id="KW-1133">Transmembrane helix</keyword>
<keyword evidence="2" id="KW-0812">Transmembrane</keyword>
<dbReference type="EMBL" id="JAOEET010000039">
    <property type="protein sequence ID" value="MDH0568444.1"/>
    <property type="molecule type" value="Genomic_DNA"/>
</dbReference>
<name>A0AB35L360_ECTOL</name>
<reference evidence="3" key="1">
    <citation type="submission" date="2022-09" db="EMBL/GenBank/DDBJ databases">
        <title>Intensive care unit water sources are persistently colonized with multi-drug resistant bacteria and are the site of extensive horizontal gene transfer of antibiotic resistance genes.</title>
        <authorList>
            <person name="Diorio-Toth L."/>
        </authorList>
    </citation>
    <scope>NUCLEOTIDE SEQUENCE</scope>
    <source>
        <strain evidence="3">GD04000</strain>
    </source>
</reference>
<proteinExistence type="predicted"/>
<comment type="caution">
    <text evidence="3">The sequence shown here is derived from an EMBL/GenBank/DDBJ whole genome shotgun (WGS) entry which is preliminary data.</text>
</comment>
<feature type="compositionally biased region" description="Pro residues" evidence="1">
    <location>
        <begin position="627"/>
        <end position="638"/>
    </location>
</feature>
<feature type="compositionally biased region" description="Polar residues" evidence="1">
    <location>
        <begin position="599"/>
        <end position="608"/>
    </location>
</feature>
<evidence type="ECO:0000313" key="4">
    <source>
        <dbReference type="Proteomes" id="UP001159292"/>
    </source>
</evidence>
<feature type="transmembrane region" description="Helical" evidence="2">
    <location>
        <begin position="64"/>
        <end position="83"/>
    </location>
</feature>
<feature type="region of interest" description="Disordered" evidence="1">
    <location>
        <begin position="562"/>
        <end position="638"/>
    </location>
</feature>
<protein>
    <recommendedName>
        <fullName evidence="5">Conjugal transfer protein TraG</fullName>
    </recommendedName>
</protein>
<organism evidence="3 4">
    <name type="scientific">Ectopseudomonas oleovorans</name>
    <name type="common">Pseudomonas oleovorans</name>
    <dbReference type="NCBI Taxonomy" id="301"/>
    <lineage>
        <taxon>Bacteria</taxon>
        <taxon>Pseudomonadati</taxon>
        <taxon>Pseudomonadota</taxon>
        <taxon>Gammaproteobacteria</taxon>
        <taxon>Pseudomonadales</taxon>
        <taxon>Pseudomonadaceae</taxon>
        <taxon>Ectopseudomonas</taxon>
    </lineage>
</organism>
<feature type="transmembrane region" description="Helical" evidence="2">
    <location>
        <begin position="36"/>
        <end position="57"/>
    </location>
</feature>
<dbReference type="AlphaFoldDB" id="A0AB35L360"/>
<accession>A0AB35L360</accession>
<feature type="transmembrane region" description="Helical" evidence="2">
    <location>
        <begin position="12"/>
        <end position="30"/>
    </location>
</feature>
<evidence type="ECO:0000256" key="1">
    <source>
        <dbReference type="SAM" id="MobiDB-lite"/>
    </source>
</evidence>
<feature type="transmembrane region" description="Helical" evidence="2">
    <location>
        <begin position="442"/>
        <end position="463"/>
    </location>
</feature>
<evidence type="ECO:0000313" key="3">
    <source>
        <dbReference type="EMBL" id="MDH0568444.1"/>
    </source>
</evidence>
<evidence type="ECO:0000256" key="2">
    <source>
        <dbReference type="SAM" id="Phobius"/>
    </source>
</evidence>
<dbReference type="Proteomes" id="UP001159292">
    <property type="component" value="Unassembled WGS sequence"/>
</dbReference>
<feature type="transmembrane region" description="Helical" evidence="2">
    <location>
        <begin position="502"/>
        <end position="526"/>
    </location>
</feature>
<sequence>MSTATAENFAGFNWVFALWDSAALTIIAATEPVFMVLHQFSTALIVVVGFAWCFLIALRVREGIAGVLAGGVLIFALVLPYLMKPAAVQLPSGATVQMVEAQALTLKFVMSAHRIFQSLIEPVLNTHSAAGTIVPAQAAIDDIVGRSADVFAGSDLAQLIRDYNASCVPHTNNLTGPERATKIEALHSIGLLGGGGLGIPDQEISLISQARTALSASWTFVSGGWATYFLGGGEARKGLERVLDQRAMHARREEGLRMLEHVGPFMGGRYKLPAQDFWAAKFSGKSEALPTYLPISLIPSQKRVVVAPAEFEEIHFQPSSCVEAYRVAQLGAEQAYQALRESGEVIAGGQRVSAEVGAVSTAVAWQRFMARSLQHTTDLSAEGGEVAGGILASAQMFKNFKGWLDLQTLLPGYVILAAWVFWIVLLLAPLFLLLVPLRGGQIIAQWLALLLLPVVGVMVAQIVNFGASMVMAAVAVGQAGAASGWTGAGADYDALRGMMTGLATGVLGFATWITGSMLGVSLSGLAGSLSGAVATASEAGAFVSRAVGMAMLVGRLGRMGGAANVSRRRPGSESDGQTASRNAAGVAGTSRAPSPTRIVMTQFTPASSRTRRLGGANAKGSQSLNPPKKPTPPTTPPT</sequence>
<keyword evidence="2" id="KW-0472">Membrane</keyword>
<dbReference type="RefSeq" id="WP_257598246.1">
    <property type="nucleotide sequence ID" value="NZ_JANKBU010000036.1"/>
</dbReference>
<gene>
    <name evidence="3" type="ORF">N7671_14660</name>
</gene>
<evidence type="ECO:0008006" key="5">
    <source>
        <dbReference type="Google" id="ProtNLM"/>
    </source>
</evidence>
<feature type="transmembrane region" description="Helical" evidence="2">
    <location>
        <begin position="413"/>
        <end position="435"/>
    </location>
</feature>